<evidence type="ECO:0000313" key="5">
    <source>
        <dbReference type="Proteomes" id="UP000703269"/>
    </source>
</evidence>
<protein>
    <submittedName>
        <fullName evidence="4">NAD(P)-binding protein</fullName>
    </submittedName>
</protein>
<evidence type="ECO:0000256" key="1">
    <source>
        <dbReference type="ARBA" id="ARBA00004450"/>
    </source>
</evidence>
<dbReference type="Gene3D" id="3.40.50.720">
    <property type="entry name" value="NAD(P)-binding Rossmann-like Domain"/>
    <property type="match status" value="1"/>
</dbReference>
<name>A0A9P3LKI4_9APHY</name>
<dbReference type="OrthoDB" id="430436at2759"/>
<sequence>MAATGLTTLLLGATGATGKHLLKEVVSSEHFSKVSEWGRSVTAPAKLPEAGKEKLEQKTIDFDNLDVPTFKQGNWDVIFITLGTTRAKAGSAEAFERIDREYVLNAARAAKSDDPTRKQRLVYVSSGGSNPTSMFLYPKSKGLTEQALATLGYDDLIIFHPGLLMDSERPERRIMENIAEPIIGFLGRFSNKLGIPVETVARSIRIAGELGSEKIPADMKSTGSWGGPSFTTIDNAQALKLAKFQA</sequence>
<feature type="chain" id="PRO_5040324098" evidence="3">
    <location>
        <begin position="19"/>
        <end position="246"/>
    </location>
</feature>
<organism evidence="4 5">
    <name type="scientific">Phanerochaete sordida</name>
    <dbReference type="NCBI Taxonomy" id="48140"/>
    <lineage>
        <taxon>Eukaryota</taxon>
        <taxon>Fungi</taxon>
        <taxon>Dikarya</taxon>
        <taxon>Basidiomycota</taxon>
        <taxon>Agaricomycotina</taxon>
        <taxon>Agaricomycetes</taxon>
        <taxon>Polyporales</taxon>
        <taxon>Phanerochaetaceae</taxon>
        <taxon>Phanerochaete</taxon>
    </lineage>
</organism>
<keyword evidence="3" id="KW-0732">Signal</keyword>
<dbReference type="GO" id="GO:0051170">
    <property type="term" value="P:import into nucleus"/>
    <property type="evidence" value="ECO:0007669"/>
    <property type="project" value="TreeGrafter"/>
</dbReference>
<dbReference type="InterPro" id="IPR036291">
    <property type="entry name" value="NAD(P)-bd_dom_sf"/>
</dbReference>
<dbReference type="EMBL" id="BPQB01000090">
    <property type="protein sequence ID" value="GJE98561.1"/>
    <property type="molecule type" value="Genomic_DNA"/>
</dbReference>
<evidence type="ECO:0000313" key="4">
    <source>
        <dbReference type="EMBL" id="GJE98561.1"/>
    </source>
</evidence>
<evidence type="ECO:0000256" key="3">
    <source>
        <dbReference type="SAM" id="SignalP"/>
    </source>
</evidence>
<comment type="caution">
    <text evidence="4">The sequence shown here is derived from an EMBL/GenBank/DDBJ whole genome shotgun (WGS) entry which is preliminary data.</text>
</comment>
<comment type="similarity">
    <text evidence="2">Belongs to the FMP52 family.</text>
</comment>
<feature type="signal peptide" evidence="3">
    <location>
        <begin position="1"/>
        <end position="18"/>
    </location>
</feature>
<accession>A0A9P3LKI4</accession>
<dbReference type="GO" id="GO:0005741">
    <property type="term" value="C:mitochondrial outer membrane"/>
    <property type="evidence" value="ECO:0007669"/>
    <property type="project" value="UniProtKB-SubCell"/>
</dbReference>
<proteinExistence type="inferred from homology"/>
<dbReference type="Proteomes" id="UP000703269">
    <property type="component" value="Unassembled WGS sequence"/>
</dbReference>
<dbReference type="SUPFAM" id="SSF51735">
    <property type="entry name" value="NAD(P)-binding Rossmann-fold domains"/>
    <property type="match status" value="1"/>
</dbReference>
<gene>
    <name evidence="4" type="ORF">PsYK624_147940</name>
</gene>
<evidence type="ECO:0000256" key="2">
    <source>
        <dbReference type="ARBA" id="ARBA00006617"/>
    </source>
</evidence>
<reference evidence="4 5" key="1">
    <citation type="submission" date="2021-08" db="EMBL/GenBank/DDBJ databases">
        <title>Draft Genome Sequence of Phanerochaete sordida strain YK-624.</title>
        <authorList>
            <person name="Mori T."/>
            <person name="Dohra H."/>
            <person name="Suzuki T."/>
            <person name="Kawagishi H."/>
            <person name="Hirai H."/>
        </authorList>
    </citation>
    <scope>NUCLEOTIDE SEQUENCE [LARGE SCALE GENOMIC DNA]</scope>
    <source>
        <strain evidence="4 5">YK-624</strain>
    </source>
</reference>
<comment type="subcellular location">
    <subcellularLocation>
        <location evidence="1">Mitochondrion outer membrane</location>
        <topology evidence="1">Peripheral membrane protein</topology>
    </subcellularLocation>
</comment>
<keyword evidence="5" id="KW-1185">Reference proteome</keyword>
<dbReference type="AlphaFoldDB" id="A0A9P3LKI4"/>
<dbReference type="PANTHER" id="PTHR14097">
    <property type="entry name" value="OXIDOREDUCTASE HTATIP2"/>
    <property type="match status" value="1"/>
</dbReference>
<dbReference type="PANTHER" id="PTHR14097:SF7">
    <property type="entry name" value="OXIDOREDUCTASE HTATIP2"/>
    <property type="match status" value="1"/>
</dbReference>